<keyword evidence="4" id="KW-1185">Reference proteome</keyword>
<feature type="domain" description="Phosphoribosyltransferase" evidence="2">
    <location>
        <begin position="154"/>
        <end position="233"/>
    </location>
</feature>
<dbReference type="InterPro" id="IPR051910">
    <property type="entry name" value="ComF/GntX_DNA_util-trans"/>
</dbReference>
<dbReference type="RefSeq" id="WP_090693807.1">
    <property type="nucleotide sequence ID" value="NZ_CP127376.1"/>
</dbReference>
<reference evidence="3 4" key="1">
    <citation type="submission" date="2021-03" db="EMBL/GenBank/DDBJ databases">
        <title>Identification of novel Bacillus strains.</title>
        <authorList>
            <person name="Xiao Z."/>
            <person name="Li Y."/>
            <person name="Shen J."/>
        </authorList>
    </citation>
    <scope>NUCLEOTIDE SEQUENCE [LARGE SCALE GENOMIC DNA]</scope>
    <source>
        <strain evidence="3 4">SY8</strain>
    </source>
</reference>
<comment type="caution">
    <text evidence="3">The sequence shown here is derived from an EMBL/GenBank/DDBJ whole genome shotgun (WGS) entry which is preliminary data.</text>
</comment>
<dbReference type="Pfam" id="PF00156">
    <property type="entry name" value="Pribosyltran"/>
    <property type="match status" value="1"/>
</dbReference>
<dbReference type="PANTHER" id="PTHR47505:SF1">
    <property type="entry name" value="DNA UTILIZATION PROTEIN YHGH"/>
    <property type="match status" value="1"/>
</dbReference>
<protein>
    <submittedName>
        <fullName evidence="3">ComF family protein</fullName>
    </submittedName>
</protein>
<dbReference type="Proteomes" id="UP000677611">
    <property type="component" value="Unassembled WGS sequence"/>
</dbReference>
<gene>
    <name evidence="3" type="ORF">J4P90_01300</name>
</gene>
<dbReference type="SUPFAM" id="SSF53271">
    <property type="entry name" value="PRTase-like"/>
    <property type="match status" value="1"/>
</dbReference>
<dbReference type="EMBL" id="JAGDQJ010000004">
    <property type="protein sequence ID" value="MBO1623897.1"/>
    <property type="molecule type" value="Genomic_DNA"/>
</dbReference>
<dbReference type="Gene3D" id="3.40.50.2020">
    <property type="match status" value="1"/>
</dbReference>
<dbReference type="PANTHER" id="PTHR47505">
    <property type="entry name" value="DNA UTILIZATION PROTEIN YHGH"/>
    <property type="match status" value="1"/>
</dbReference>
<evidence type="ECO:0000313" key="3">
    <source>
        <dbReference type="EMBL" id="MBO1623897.1"/>
    </source>
</evidence>
<name>A0ABS3NTI1_9BACI</name>
<evidence type="ECO:0000313" key="4">
    <source>
        <dbReference type="Proteomes" id="UP000677611"/>
    </source>
</evidence>
<dbReference type="CDD" id="cd06223">
    <property type="entry name" value="PRTases_typeI"/>
    <property type="match status" value="1"/>
</dbReference>
<organism evidence="3 4">
    <name type="scientific">Bacillus arachidis</name>
    <dbReference type="NCBI Taxonomy" id="2819290"/>
    <lineage>
        <taxon>Bacteria</taxon>
        <taxon>Bacillati</taxon>
        <taxon>Bacillota</taxon>
        <taxon>Bacilli</taxon>
        <taxon>Bacillales</taxon>
        <taxon>Bacillaceae</taxon>
        <taxon>Bacillus</taxon>
    </lineage>
</organism>
<evidence type="ECO:0000259" key="2">
    <source>
        <dbReference type="Pfam" id="PF00156"/>
    </source>
</evidence>
<dbReference type="InterPro" id="IPR000836">
    <property type="entry name" value="PRTase_dom"/>
</dbReference>
<accession>A0ABS3NTI1</accession>
<evidence type="ECO:0000256" key="1">
    <source>
        <dbReference type="ARBA" id="ARBA00008007"/>
    </source>
</evidence>
<dbReference type="InterPro" id="IPR029057">
    <property type="entry name" value="PRTase-like"/>
</dbReference>
<proteinExistence type="inferred from homology"/>
<comment type="similarity">
    <text evidence="1">Belongs to the ComF/GntX family.</text>
</comment>
<sequence length="234" mass="27582">MHCLLCDDSISESMGWYSFFIQSDRRCMCERCERKLSYIIGEICDDCGRPFEFLALEYREGNCCRDCVRWKEEDRFSPIKNRSVYVYNDWMKEVLARFKFRGDAELVQIFHAKFVAAFRKYFSDCHAIIPIPLSKEREYERGFNQAELLASCLPLLVLQTSLSRKNTEKQSKKRRIERLRGTNPFYFRKEERFTGQHLLLIDDVYTTGITIRQVAECLYEAGAQTVSSLTLCRG</sequence>